<dbReference type="AlphaFoldDB" id="K1T873"/>
<evidence type="ECO:0000313" key="2">
    <source>
        <dbReference type="EMBL" id="EKC65813.1"/>
    </source>
</evidence>
<dbReference type="Gene3D" id="3.40.140.10">
    <property type="entry name" value="Cytidine Deaminase, domain 2"/>
    <property type="match status" value="1"/>
</dbReference>
<accession>K1T873</accession>
<reference evidence="2" key="1">
    <citation type="journal article" date="2013" name="Environ. Microbiol.">
        <title>Microbiota from the distal guts of lean and obese adolescents exhibit partial functional redundancy besides clear differences in community structure.</title>
        <authorList>
            <person name="Ferrer M."/>
            <person name="Ruiz A."/>
            <person name="Lanza F."/>
            <person name="Haange S.B."/>
            <person name="Oberbach A."/>
            <person name="Till H."/>
            <person name="Bargiela R."/>
            <person name="Campoy C."/>
            <person name="Segura M.T."/>
            <person name="Richter M."/>
            <person name="von Bergen M."/>
            <person name="Seifert J."/>
            <person name="Suarez A."/>
        </authorList>
    </citation>
    <scope>NUCLEOTIDE SEQUENCE</scope>
</reference>
<sequence>MENDFELEQVSVRLVKDSPLYSDERIITAESAVKIIGKELMTQLDREQLCIVNLNSFGQPINFSIVSVGQIDQALVNPREMLKASILSNAA</sequence>
<comment type="caution">
    <text evidence="2">The sequence shown here is derived from an EMBL/GenBank/DDBJ whole genome shotgun (WGS) entry which is preliminary data.</text>
</comment>
<proteinExistence type="predicted"/>
<feature type="non-terminal residue" evidence="2">
    <location>
        <position position="91"/>
    </location>
</feature>
<gene>
    <name evidence="2" type="ORF">OBE_06265</name>
</gene>
<dbReference type="InterPro" id="IPR025657">
    <property type="entry name" value="RadC_JAB"/>
</dbReference>
<feature type="domain" description="RadC-like JAB" evidence="1">
    <location>
        <begin position="30"/>
        <end position="91"/>
    </location>
</feature>
<dbReference type="EMBL" id="AJWZ01004303">
    <property type="protein sequence ID" value="EKC65813.1"/>
    <property type="molecule type" value="Genomic_DNA"/>
</dbReference>
<name>K1T873_9ZZZZ</name>
<protein>
    <submittedName>
        <fullName evidence="2">DNA repair protein RadC</fullName>
    </submittedName>
</protein>
<organism evidence="2">
    <name type="scientific">human gut metagenome</name>
    <dbReference type="NCBI Taxonomy" id="408170"/>
    <lineage>
        <taxon>unclassified sequences</taxon>
        <taxon>metagenomes</taxon>
        <taxon>organismal metagenomes</taxon>
    </lineage>
</organism>
<dbReference type="Pfam" id="PF04002">
    <property type="entry name" value="RadC"/>
    <property type="match status" value="1"/>
</dbReference>
<evidence type="ECO:0000259" key="1">
    <source>
        <dbReference type="Pfam" id="PF04002"/>
    </source>
</evidence>